<dbReference type="STRING" id="1457250.GCA_000755225_02267"/>
<dbReference type="GeneID" id="39849577"/>
<organism evidence="1 2">
    <name type="scientific">Halapricum salinum</name>
    <dbReference type="NCBI Taxonomy" id="1457250"/>
    <lineage>
        <taxon>Archaea</taxon>
        <taxon>Methanobacteriati</taxon>
        <taxon>Methanobacteriota</taxon>
        <taxon>Stenosarchaea group</taxon>
        <taxon>Halobacteria</taxon>
        <taxon>Halobacteriales</taxon>
        <taxon>Haloarculaceae</taxon>
        <taxon>Halapricum</taxon>
    </lineage>
</organism>
<dbReference type="AlphaFoldDB" id="A0A4D6HIG8"/>
<gene>
    <name evidence="1" type="ORF">DV733_16920</name>
</gene>
<dbReference type="Proteomes" id="UP000296706">
    <property type="component" value="Chromosome"/>
</dbReference>
<protein>
    <submittedName>
        <fullName evidence="1">Uncharacterized protein</fullName>
    </submittedName>
</protein>
<sequence>MGGDVTVVRDETSAYDDDTVASVRVLSVPTSEQYPQGVKYAFHYGKAGAEDPVVRFDNHHGPHELHLGSETYEIEYPGLEMLYEAWRAALPPEKRIDW</sequence>
<dbReference type="InterPro" id="IPR045397">
    <property type="entry name" value="TumE-like"/>
</dbReference>
<name>A0A4D6HIG8_9EURY</name>
<proteinExistence type="predicted"/>
<dbReference type="OrthoDB" id="294990at2157"/>
<keyword evidence="2" id="KW-1185">Reference proteome</keyword>
<evidence type="ECO:0000313" key="2">
    <source>
        <dbReference type="Proteomes" id="UP000296706"/>
    </source>
</evidence>
<reference evidence="1 2" key="1">
    <citation type="journal article" date="2019" name="Nat. Commun.">
        <title>A new type of DNA phosphorothioation-based antiviral system in archaea.</title>
        <authorList>
            <person name="Xiong L."/>
            <person name="Liu S."/>
            <person name="Chen S."/>
            <person name="Xiao Y."/>
            <person name="Zhu B."/>
            <person name="Gao Y."/>
            <person name="Zhang Y."/>
            <person name="Chen B."/>
            <person name="Luo J."/>
            <person name="Deng Z."/>
            <person name="Chen X."/>
            <person name="Wang L."/>
            <person name="Chen S."/>
        </authorList>
    </citation>
    <scope>NUCLEOTIDE SEQUENCE [LARGE SCALE GENOMIC DNA]</scope>
    <source>
        <strain evidence="1 2">CBA1105</strain>
    </source>
</reference>
<dbReference type="Pfam" id="PF20126">
    <property type="entry name" value="TumE"/>
    <property type="match status" value="1"/>
</dbReference>
<dbReference type="RefSeq" id="WP_049993130.1">
    <property type="nucleotide sequence ID" value="NZ_CP031310.1"/>
</dbReference>
<accession>A0A4D6HIG8</accession>
<dbReference type="KEGG" id="hsn:DV733_16920"/>
<evidence type="ECO:0000313" key="1">
    <source>
        <dbReference type="EMBL" id="QCC52812.1"/>
    </source>
</evidence>
<dbReference type="EMBL" id="CP031310">
    <property type="protein sequence ID" value="QCC52812.1"/>
    <property type="molecule type" value="Genomic_DNA"/>
</dbReference>